<dbReference type="AlphaFoldDB" id="A0A1S1PIX2"/>
<gene>
    <name evidence="1" type="ORF">BBK14_07955</name>
</gene>
<reference evidence="2" key="1">
    <citation type="submission" date="2016-07" db="EMBL/GenBank/DDBJ databases">
        <title>Frankia sp. NRRL B-16219 Genome sequencing.</title>
        <authorList>
            <person name="Ghodhbane-Gtari F."/>
            <person name="Swanson E."/>
            <person name="Gueddou A."/>
            <person name="Louati M."/>
            <person name="Nouioui I."/>
            <person name="Hezbri K."/>
            <person name="Abebe-Akele F."/>
            <person name="Simpson S."/>
            <person name="Morris K."/>
            <person name="Thomas K."/>
            <person name="Gtari M."/>
            <person name="Tisa L.S."/>
        </authorList>
    </citation>
    <scope>NUCLEOTIDE SEQUENCE [LARGE SCALE GENOMIC DNA]</scope>
    <source>
        <strain evidence="2">NRRL B-16219</strain>
    </source>
</reference>
<comment type="caution">
    <text evidence="1">The sequence shown here is derived from an EMBL/GenBank/DDBJ whole genome shotgun (WGS) entry which is preliminary data.</text>
</comment>
<dbReference type="Proteomes" id="UP000179769">
    <property type="component" value="Unassembled WGS sequence"/>
</dbReference>
<protein>
    <submittedName>
        <fullName evidence="1">Uncharacterized protein</fullName>
    </submittedName>
</protein>
<accession>A0A1S1PIX2</accession>
<organism evidence="1 2">
    <name type="scientific">Parafrankia soli</name>
    <dbReference type="NCBI Taxonomy" id="2599596"/>
    <lineage>
        <taxon>Bacteria</taxon>
        <taxon>Bacillati</taxon>
        <taxon>Actinomycetota</taxon>
        <taxon>Actinomycetes</taxon>
        <taxon>Frankiales</taxon>
        <taxon>Frankiaceae</taxon>
        <taxon>Parafrankia</taxon>
    </lineage>
</organism>
<keyword evidence="2" id="KW-1185">Reference proteome</keyword>
<proteinExistence type="predicted"/>
<evidence type="ECO:0000313" key="2">
    <source>
        <dbReference type="Proteomes" id="UP000179769"/>
    </source>
</evidence>
<dbReference type="EMBL" id="MAXA01000257">
    <property type="protein sequence ID" value="OHV21201.1"/>
    <property type="molecule type" value="Genomic_DNA"/>
</dbReference>
<dbReference type="OrthoDB" id="5193470at2"/>
<sequence length="174" mass="19609">MPCRAHRTDGSPCRAYAIRGGRVCRAHGGASPNARQVANTRMILDDFHRAFDREAKTLGERKTAWRVNRIIEAARHLEMDPVEVARSPVLVGFAEGWGKYSPPPAPERRDDHRFRVHRPGYAMAEAIPGVVMRAPARGHHEPYCAGWPRPGGRMCIEELRVVFDDLGRQLGRVR</sequence>
<name>A0A1S1PIX2_9ACTN</name>
<evidence type="ECO:0000313" key="1">
    <source>
        <dbReference type="EMBL" id="OHV21201.1"/>
    </source>
</evidence>